<dbReference type="PANTHER" id="PTHR46268:SF6">
    <property type="entry name" value="UNIVERSAL STRESS PROTEIN UP12"/>
    <property type="match status" value="1"/>
</dbReference>
<dbReference type="EMBL" id="BQKA01000033">
    <property type="protein sequence ID" value="GJM50813.1"/>
    <property type="molecule type" value="Genomic_DNA"/>
</dbReference>
<dbReference type="RefSeq" id="WP_264845566.1">
    <property type="nucleotide sequence ID" value="NZ_BPMA01000012.1"/>
</dbReference>
<dbReference type="Proteomes" id="UP001208692">
    <property type="component" value="Unassembled WGS sequence"/>
</dbReference>
<dbReference type="InterPro" id="IPR006015">
    <property type="entry name" value="Universal_stress_UspA"/>
</dbReference>
<keyword evidence="6" id="KW-1185">Reference proteome</keyword>
<sequence length="273" mass="30740">MNNILVPVDFSEKSNQALDVAVQLAKKNKAKITLLHCVELPVRYTTRSSSELPEALFFIKTAQKKLAEVSEQVTNKSVNVIPVLETNSIADSVENIIEKGFIDLIVMGSTGATGAKEIFIGSNAEKVVRSASVPVLVIKDKTDIKTLKKIVFACDFSQKYENAFQKAVEFAKMIGAKIDFVYINTPYAFRTSREIKEFMEEFTSSHKEIRSHNTHWYNDFRIEDGIINFAEDHQSDLICMFPIRRSGIAHFFNGSISEDIVNHSDKPVLTIKL</sequence>
<comment type="similarity">
    <text evidence="1">Belongs to the universal stress protein A family.</text>
</comment>
<dbReference type="CDD" id="cd00293">
    <property type="entry name" value="USP-like"/>
    <property type="match status" value="2"/>
</dbReference>
<feature type="domain" description="UspA" evidence="2">
    <location>
        <begin position="2"/>
        <end position="139"/>
    </location>
</feature>
<dbReference type="AlphaFoldDB" id="A0AAV5AYQ0"/>
<proteinExistence type="inferred from homology"/>
<organism evidence="3 5">
    <name type="scientific">Capnocytophaga catalasegens</name>
    <dbReference type="NCBI Taxonomy" id="1004260"/>
    <lineage>
        <taxon>Bacteria</taxon>
        <taxon>Pseudomonadati</taxon>
        <taxon>Bacteroidota</taxon>
        <taxon>Flavobacteriia</taxon>
        <taxon>Flavobacteriales</taxon>
        <taxon>Flavobacteriaceae</taxon>
        <taxon>Capnocytophaga</taxon>
    </lineage>
</organism>
<name>A0AAV5AYQ0_9FLAO</name>
<dbReference type="Pfam" id="PF00582">
    <property type="entry name" value="Usp"/>
    <property type="match status" value="2"/>
</dbReference>
<evidence type="ECO:0000259" key="2">
    <source>
        <dbReference type="Pfam" id="PF00582"/>
    </source>
</evidence>
<accession>A0AAV5AYQ0</accession>
<dbReference type="PRINTS" id="PR01438">
    <property type="entry name" value="UNVRSLSTRESS"/>
</dbReference>
<dbReference type="Gene3D" id="3.40.50.620">
    <property type="entry name" value="HUPs"/>
    <property type="match status" value="2"/>
</dbReference>
<feature type="domain" description="UspA" evidence="2">
    <location>
        <begin position="148"/>
        <end position="272"/>
    </location>
</feature>
<dbReference type="PANTHER" id="PTHR46268">
    <property type="entry name" value="STRESS RESPONSE PROTEIN NHAX"/>
    <property type="match status" value="1"/>
</dbReference>
<dbReference type="InterPro" id="IPR014729">
    <property type="entry name" value="Rossmann-like_a/b/a_fold"/>
</dbReference>
<evidence type="ECO:0000256" key="1">
    <source>
        <dbReference type="ARBA" id="ARBA00008791"/>
    </source>
</evidence>
<reference evidence="3 6" key="1">
    <citation type="submission" date="2021-11" db="EMBL/GenBank/DDBJ databases">
        <title>Draft genome sequence of Capnocytophaga sp. strain KC07075 isolated from cat oral cavity.</title>
        <authorList>
            <person name="Suzuki M."/>
            <person name="Imaoka K."/>
            <person name="Kimura M."/>
            <person name="Morikawa S."/>
            <person name="Maeda K."/>
        </authorList>
    </citation>
    <scope>NUCLEOTIDE SEQUENCE</scope>
    <source>
        <strain evidence="3">KC07075</strain>
        <strain evidence="4 6">KC07079</strain>
    </source>
</reference>
<dbReference type="Proteomes" id="UP001207736">
    <property type="component" value="Unassembled WGS sequence"/>
</dbReference>
<protein>
    <submittedName>
        <fullName evidence="3">Universal stress protein UspA</fullName>
    </submittedName>
</protein>
<dbReference type="EMBL" id="BQKB01000007">
    <property type="protein sequence ID" value="GJM51966.1"/>
    <property type="molecule type" value="Genomic_DNA"/>
</dbReference>
<dbReference type="SUPFAM" id="SSF52402">
    <property type="entry name" value="Adenine nucleotide alpha hydrolases-like"/>
    <property type="match status" value="2"/>
</dbReference>
<evidence type="ECO:0000313" key="4">
    <source>
        <dbReference type="EMBL" id="GJM51966.1"/>
    </source>
</evidence>
<evidence type="ECO:0000313" key="3">
    <source>
        <dbReference type="EMBL" id="GJM50813.1"/>
    </source>
</evidence>
<gene>
    <name evidence="3" type="primary">uspA</name>
    <name evidence="3" type="ORF">RCZ15_17860</name>
    <name evidence="4" type="ORF">RCZ16_02840</name>
</gene>
<comment type="caution">
    <text evidence="3">The sequence shown here is derived from an EMBL/GenBank/DDBJ whole genome shotgun (WGS) entry which is preliminary data.</text>
</comment>
<evidence type="ECO:0000313" key="6">
    <source>
        <dbReference type="Proteomes" id="UP001208692"/>
    </source>
</evidence>
<dbReference type="InterPro" id="IPR006016">
    <property type="entry name" value="UspA"/>
</dbReference>
<evidence type="ECO:0000313" key="5">
    <source>
        <dbReference type="Proteomes" id="UP001207736"/>
    </source>
</evidence>